<keyword evidence="5 6" id="KW-0472">Membrane</keyword>
<dbReference type="AlphaFoldDB" id="M7X794"/>
<evidence type="ECO:0000256" key="3">
    <source>
        <dbReference type="ARBA" id="ARBA00022692"/>
    </source>
</evidence>
<evidence type="ECO:0000313" key="9">
    <source>
        <dbReference type="Proteomes" id="UP000010953"/>
    </source>
</evidence>
<dbReference type="InterPro" id="IPR003474">
    <property type="entry name" value="Glcn_transporter"/>
</dbReference>
<dbReference type="eggNOG" id="COG2851">
    <property type="taxonomic scope" value="Bacteria"/>
</dbReference>
<keyword evidence="4 6" id="KW-1133">Transmembrane helix</keyword>
<dbReference type="GO" id="GO:0015137">
    <property type="term" value="F:citrate transmembrane transporter activity"/>
    <property type="evidence" value="ECO:0007669"/>
    <property type="project" value="InterPro"/>
</dbReference>
<dbReference type="Proteomes" id="UP000010953">
    <property type="component" value="Unassembled WGS sequence"/>
</dbReference>
<keyword evidence="9" id="KW-1185">Reference proteome</keyword>
<feature type="transmembrane region" description="Helical" evidence="6">
    <location>
        <begin position="12"/>
        <end position="29"/>
    </location>
</feature>
<dbReference type="NCBIfam" id="TIGR00784">
    <property type="entry name" value="citMHS"/>
    <property type="match status" value="1"/>
</dbReference>
<feature type="transmembrane region" description="Helical" evidence="6">
    <location>
        <begin position="148"/>
        <end position="168"/>
    </location>
</feature>
<name>M7X794_9BACT</name>
<feature type="transmembrane region" description="Helical" evidence="6">
    <location>
        <begin position="332"/>
        <end position="351"/>
    </location>
</feature>
<dbReference type="InterPro" id="IPR004680">
    <property type="entry name" value="Cit_transptr-like_dom"/>
</dbReference>
<feature type="transmembrane region" description="Helical" evidence="6">
    <location>
        <begin position="421"/>
        <end position="439"/>
    </location>
</feature>
<keyword evidence="3 6" id="KW-0812">Transmembrane</keyword>
<feature type="transmembrane region" description="Helical" evidence="6">
    <location>
        <begin position="35"/>
        <end position="55"/>
    </location>
</feature>
<dbReference type="GO" id="GO:0005886">
    <property type="term" value="C:plasma membrane"/>
    <property type="evidence" value="ECO:0007669"/>
    <property type="project" value="TreeGrafter"/>
</dbReference>
<feature type="transmembrane region" description="Helical" evidence="6">
    <location>
        <begin position="390"/>
        <end position="409"/>
    </location>
</feature>
<dbReference type="GO" id="GO:0015128">
    <property type="term" value="F:gluconate transmembrane transporter activity"/>
    <property type="evidence" value="ECO:0007669"/>
    <property type="project" value="InterPro"/>
</dbReference>
<dbReference type="Pfam" id="PF03600">
    <property type="entry name" value="CitMHS"/>
    <property type="match status" value="1"/>
</dbReference>
<feature type="transmembrane region" description="Helical" evidence="6">
    <location>
        <begin position="67"/>
        <end position="88"/>
    </location>
</feature>
<evidence type="ECO:0000259" key="7">
    <source>
        <dbReference type="Pfam" id="PF03600"/>
    </source>
</evidence>
<keyword evidence="2" id="KW-0813">Transport</keyword>
<evidence type="ECO:0000256" key="4">
    <source>
        <dbReference type="ARBA" id="ARBA00022989"/>
    </source>
</evidence>
<feature type="transmembrane region" description="Helical" evidence="6">
    <location>
        <begin position="188"/>
        <end position="207"/>
    </location>
</feature>
<dbReference type="PANTHER" id="PTHR30354:SF26">
    <property type="entry name" value="TRANSPORTER, PUTATIVE-RELATED"/>
    <property type="match status" value="1"/>
</dbReference>
<dbReference type="InParanoid" id="M7X794"/>
<evidence type="ECO:0000256" key="5">
    <source>
        <dbReference type="ARBA" id="ARBA00023136"/>
    </source>
</evidence>
<organism evidence="8 9">
    <name type="scientific">Mariniradius saccharolyticus AK6</name>
    <dbReference type="NCBI Taxonomy" id="1239962"/>
    <lineage>
        <taxon>Bacteria</taxon>
        <taxon>Pseudomonadati</taxon>
        <taxon>Bacteroidota</taxon>
        <taxon>Cytophagia</taxon>
        <taxon>Cytophagales</taxon>
        <taxon>Cyclobacteriaceae</taxon>
        <taxon>Mariniradius</taxon>
    </lineage>
</organism>
<dbReference type="EMBL" id="AMZY02000010">
    <property type="protein sequence ID" value="EMS33285.1"/>
    <property type="molecule type" value="Genomic_DNA"/>
</dbReference>
<feature type="transmembrane region" description="Helical" evidence="6">
    <location>
        <begin position="294"/>
        <end position="312"/>
    </location>
</feature>
<evidence type="ECO:0000256" key="1">
    <source>
        <dbReference type="ARBA" id="ARBA00004141"/>
    </source>
</evidence>
<feature type="transmembrane region" description="Helical" evidence="6">
    <location>
        <begin position="108"/>
        <end position="136"/>
    </location>
</feature>
<dbReference type="PANTHER" id="PTHR30354">
    <property type="entry name" value="GNT FAMILY GLUCONATE TRANSPORTER"/>
    <property type="match status" value="1"/>
</dbReference>
<proteinExistence type="predicted"/>
<feature type="transmembrane region" description="Helical" evidence="6">
    <location>
        <begin position="262"/>
        <end position="282"/>
    </location>
</feature>
<sequence length="441" mass="46786">MDNLSQTKYFNMLAFLGLLTILLLLYLVITKKASPVVALIAVPVITGLVAGFGAELPTMIGNGLKDIAPTGIMFIFAILFFGVLMDAGTFQPIINRLLRFAGNDPVKITVATAILAMLVHLDGSGAVTFLVVIPAMVPIYDKVGMKRLTLASVVALSAGTMNILPWGGPTLRAATALDLSVTELFNPILIPMLVGLITVLVIAVFFGKKEKARLPVPGPSLVTDQDIQAEYDELAGPKLFLFNVFLIVLAIGFLVSGMAPPYVVFMIAFALAITINFPKVDLQRKIIDAHAKEAMLMASILFAAGCFTGILKGTGMMEAMAGSINQFIPEKIGSHLPLITGILSMPLSLLFDPDSFYFGILPLLASTAESFQASGIEVAQAAIMGQMTTGFAVSPLTGSTFLLIGLAGVDLGEHQIKTIPWAFLVTLVILTVSVLMGIISI</sequence>
<dbReference type="InterPro" id="IPR014738">
    <property type="entry name" value="Citrate_transporter"/>
</dbReference>
<dbReference type="FunCoup" id="M7X794">
    <property type="interactions" value="63"/>
</dbReference>
<gene>
    <name evidence="8" type="ORF">C943_00563</name>
</gene>
<accession>M7X794</accession>
<evidence type="ECO:0000256" key="2">
    <source>
        <dbReference type="ARBA" id="ARBA00022448"/>
    </source>
</evidence>
<reference evidence="8" key="1">
    <citation type="submission" date="2013-01" db="EMBL/GenBank/DDBJ databases">
        <title>Genome assembly of Mariniradius saccharolyticus AK6.</title>
        <authorList>
            <person name="Vaidya B."/>
            <person name="Khatri I."/>
            <person name="Tanuku N.R.S."/>
            <person name="Subramanian S."/>
            <person name="Pinnaka A."/>
        </authorList>
    </citation>
    <scope>NUCLEOTIDE SEQUENCE [LARGE SCALE GENOMIC DNA]</scope>
    <source>
        <strain evidence="8">AK6</strain>
    </source>
</reference>
<feature type="domain" description="Citrate transporter-like" evidence="7">
    <location>
        <begin position="25"/>
        <end position="382"/>
    </location>
</feature>
<dbReference type="STRING" id="1239962.C943_00563"/>
<comment type="subcellular location">
    <subcellularLocation>
        <location evidence="1">Membrane</location>
        <topology evidence="1">Multi-pass membrane protein</topology>
    </subcellularLocation>
</comment>
<protein>
    <submittedName>
        <fullName evidence="8">Transporter like citrate transporter</fullName>
    </submittedName>
</protein>
<evidence type="ECO:0000313" key="8">
    <source>
        <dbReference type="EMBL" id="EMS33285.1"/>
    </source>
</evidence>
<evidence type="ECO:0000256" key="6">
    <source>
        <dbReference type="SAM" id="Phobius"/>
    </source>
</evidence>
<comment type="caution">
    <text evidence="8">The sequence shown here is derived from an EMBL/GenBank/DDBJ whole genome shotgun (WGS) entry which is preliminary data.</text>
</comment>